<feature type="domain" description="SGNH hydrolase-type esterase" evidence="1">
    <location>
        <begin position="16"/>
        <end position="174"/>
    </location>
</feature>
<gene>
    <name evidence="2" type="ORF">GCM10016234_29070</name>
</gene>
<dbReference type="EMBL" id="BMZQ01000002">
    <property type="protein sequence ID" value="GHD18474.1"/>
    <property type="molecule type" value="Genomic_DNA"/>
</dbReference>
<evidence type="ECO:0000259" key="1">
    <source>
        <dbReference type="Pfam" id="PF13472"/>
    </source>
</evidence>
<organism evidence="2 3">
    <name type="scientific">Tianweitania populi</name>
    <dbReference type="NCBI Taxonomy" id="1607949"/>
    <lineage>
        <taxon>Bacteria</taxon>
        <taxon>Pseudomonadati</taxon>
        <taxon>Pseudomonadota</taxon>
        <taxon>Alphaproteobacteria</taxon>
        <taxon>Hyphomicrobiales</taxon>
        <taxon>Phyllobacteriaceae</taxon>
        <taxon>Tianweitania</taxon>
    </lineage>
</organism>
<reference evidence="2" key="1">
    <citation type="journal article" date="2014" name="Int. J. Syst. Evol. Microbiol.">
        <title>Complete genome sequence of Corynebacterium casei LMG S-19264T (=DSM 44701T), isolated from a smear-ripened cheese.</title>
        <authorList>
            <consortium name="US DOE Joint Genome Institute (JGI-PGF)"/>
            <person name="Walter F."/>
            <person name="Albersmeier A."/>
            <person name="Kalinowski J."/>
            <person name="Ruckert C."/>
        </authorList>
    </citation>
    <scope>NUCLEOTIDE SEQUENCE</scope>
    <source>
        <strain evidence="2">KCTC 42249</strain>
    </source>
</reference>
<dbReference type="InterPro" id="IPR013830">
    <property type="entry name" value="SGNH_hydro"/>
</dbReference>
<accession>A0A8J3GLN8</accession>
<dbReference type="CDD" id="cd01822">
    <property type="entry name" value="Lysophospholipase_L1_like"/>
    <property type="match status" value="1"/>
</dbReference>
<dbReference type="GO" id="GO:0004622">
    <property type="term" value="F:phosphatidylcholine lysophospholipase activity"/>
    <property type="evidence" value="ECO:0007669"/>
    <property type="project" value="TreeGrafter"/>
</dbReference>
<name>A0A8J3GLN8_9HYPH</name>
<evidence type="ECO:0000313" key="3">
    <source>
        <dbReference type="Proteomes" id="UP000630142"/>
    </source>
</evidence>
<dbReference type="SUPFAM" id="SSF52266">
    <property type="entry name" value="SGNH hydrolase"/>
    <property type="match status" value="1"/>
</dbReference>
<evidence type="ECO:0000313" key="2">
    <source>
        <dbReference type="EMBL" id="GHD18474.1"/>
    </source>
</evidence>
<dbReference type="InterPro" id="IPR036514">
    <property type="entry name" value="SGNH_hydro_sf"/>
</dbReference>
<dbReference type="Proteomes" id="UP000630142">
    <property type="component" value="Unassembled WGS sequence"/>
</dbReference>
<sequence>MTGMAASAEPLKIVGFGDSLMAGYQLGPTDSFAAKLEAALKAKGLDVTVANAGVSGDTTAAGLSRIDWSVPEGTQLVVLELGANDMLRGLPPEQTRKNLDTMLKRLTDRGIAVVLAGMMAAPNLGPAYGNSYNSIFPDLAKKYNVPLVPFFLDGVVGVSGLQIDDGIHPNPKGVDVMVERSLPVIERAVRALSSS</sequence>
<dbReference type="Gene3D" id="3.40.50.1110">
    <property type="entry name" value="SGNH hydrolase"/>
    <property type="match status" value="1"/>
</dbReference>
<dbReference type="Pfam" id="PF13472">
    <property type="entry name" value="Lipase_GDSL_2"/>
    <property type="match status" value="1"/>
</dbReference>
<comment type="caution">
    <text evidence="2">The sequence shown here is derived from an EMBL/GenBank/DDBJ whole genome shotgun (WGS) entry which is preliminary data.</text>
</comment>
<protein>
    <submittedName>
        <fullName evidence="2">Arylesterase</fullName>
    </submittedName>
</protein>
<reference evidence="2" key="2">
    <citation type="submission" date="2020-09" db="EMBL/GenBank/DDBJ databases">
        <authorList>
            <person name="Sun Q."/>
            <person name="Kim S."/>
        </authorList>
    </citation>
    <scope>NUCLEOTIDE SEQUENCE</scope>
    <source>
        <strain evidence="2">KCTC 42249</strain>
    </source>
</reference>
<dbReference type="InterPro" id="IPR051532">
    <property type="entry name" value="Ester_Hydrolysis_Enzymes"/>
</dbReference>
<proteinExistence type="predicted"/>
<keyword evidence="3" id="KW-1185">Reference proteome</keyword>
<dbReference type="PANTHER" id="PTHR30383">
    <property type="entry name" value="THIOESTERASE 1/PROTEASE 1/LYSOPHOSPHOLIPASE L1"/>
    <property type="match status" value="1"/>
</dbReference>
<dbReference type="PANTHER" id="PTHR30383:SF24">
    <property type="entry name" value="THIOESTERASE 1_PROTEASE 1_LYSOPHOSPHOLIPASE L1"/>
    <property type="match status" value="1"/>
</dbReference>
<dbReference type="AlphaFoldDB" id="A0A8J3GLN8"/>